<reference evidence="2" key="1">
    <citation type="journal article" date="2019" name="Int. J. Syst. Evol. Microbiol.">
        <title>The Global Catalogue of Microorganisms (GCM) 10K type strain sequencing project: providing services to taxonomists for standard genome sequencing and annotation.</title>
        <authorList>
            <consortium name="The Broad Institute Genomics Platform"/>
            <consortium name="The Broad Institute Genome Sequencing Center for Infectious Disease"/>
            <person name="Wu L."/>
            <person name="Ma J."/>
        </authorList>
    </citation>
    <scope>NUCLEOTIDE SEQUENCE [LARGE SCALE GENOMIC DNA]</scope>
    <source>
        <strain evidence="2">JCM 31047</strain>
    </source>
</reference>
<dbReference type="Proteomes" id="UP000600547">
    <property type="component" value="Unassembled WGS sequence"/>
</dbReference>
<comment type="caution">
    <text evidence="1">The sequence shown here is derived from an EMBL/GenBank/DDBJ whole genome shotgun (WGS) entry which is preliminary data.</text>
</comment>
<protein>
    <submittedName>
        <fullName evidence="1">Uncharacterized protein</fullName>
    </submittedName>
</protein>
<evidence type="ECO:0000313" key="1">
    <source>
        <dbReference type="EMBL" id="GGM47367.1"/>
    </source>
</evidence>
<evidence type="ECO:0000313" key="2">
    <source>
        <dbReference type="Proteomes" id="UP000600547"/>
    </source>
</evidence>
<dbReference type="AlphaFoldDB" id="A0A8H9GQS1"/>
<name>A0A8H9GQS1_9DEIO</name>
<sequence>MATAMSPITYWRVCRRRYGSRERKLSKGGASWGGGRAGLGVRDQKACGEACAQARIRPQLSARMRHMAHTCR</sequence>
<keyword evidence="2" id="KW-1185">Reference proteome</keyword>
<dbReference type="EMBL" id="BMQG01000007">
    <property type="protein sequence ID" value="GGM47367.1"/>
    <property type="molecule type" value="Genomic_DNA"/>
</dbReference>
<organism evidence="1 2">
    <name type="scientific">Deinococcus arenae</name>
    <dbReference type="NCBI Taxonomy" id="1452751"/>
    <lineage>
        <taxon>Bacteria</taxon>
        <taxon>Thermotogati</taxon>
        <taxon>Deinococcota</taxon>
        <taxon>Deinococci</taxon>
        <taxon>Deinococcales</taxon>
        <taxon>Deinococcaceae</taxon>
        <taxon>Deinococcus</taxon>
    </lineage>
</organism>
<gene>
    <name evidence="1" type="ORF">GCM10008956_24450</name>
</gene>
<accession>A0A8H9GQS1</accession>
<proteinExistence type="predicted"/>